<keyword evidence="3" id="KW-1185">Reference proteome</keyword>
<evidence type="ECO:0000259" key="1">
    <source>
        <dbReference type="PROSITE" id="PS50011"/>
    </source>
</evidence>
<dbReference type="InterPro" id="IPR008271">
    <property type="entry name" value="Ser/Thr_kinase_AS"/>
</dbReference>
<dbReference type="GO" id="GO:0004672">
    <property type="term" value="F:protein kinase activity"/>
    <property type="evidence" value="ECO:0007669"/>
    <property type="project" value="InterPro"/>
</dbReference>
<dbReference type="AlphaFoldDB" id="A0A9P4JZ62"/>
<dbReference type="SUPFAM" id="SSF56112">
    <property type="entry name" value="Protein kinase-like (PK-like)"/>
    <property type="match status" value="1"/>
</dbReference>
<feature type="domain" description="Protein kinase" evidence="1">
    <location>
        <begin position="1"/>
        <end position="64"/>
    </location>
</feature>
<evidence type="ECO:0000313" key="3">
    <source>
        <dbReference type="Proteomes" id="UP000800093"/>
    </source>
</evidence>
<proteinExistence type="predicted"/>
<dbReference type="InterPro" id="IPR000719">
    <property type="entry name" value="Prot_kinase_dom"/>
</dbReference>
<reference evidence="3" key="1">
    <citation type="journal article" date="2020" name="Stud. Mycol.">
        <title>101 Dothideomycetes genomes: A test case for predicting lifestyles and emergence of pathogens.</title>
        <authorList>
            <person name="Haridas S."/>
            <person name="Albert R."/>
            <person name="Binder M."/>
            <person name="Bloem J."/>
            <person name="LaButti K."/>
            <person name="Salamov A."/>
            <person name="Andreopoulos B."/>
            <person name="Baker S."/>
            <person name="Barry K."/>
            <person name="Bills G."/>
            <person name="Bluhm B."/>
            <person name="Cannon C."/>
            <person name="Castanera R."/>
            <person name="Culley D."/>
            <person name="Daum C."/>
            <person name="Ezra D."/>
            <person name="Gonzalez J."/>
            <person name="Henrissat B."/>
            <person name="Kuo A."/>
            <person name="Liang C."/>
            <person name="Lipzen A."/>
            <person name="Lutzoni F."/>
            <person name="Magnuson J."/>
            <person name="Mondo S."/>
            <person name="Nolan M."/>
            <person name="Ohm R."/>
            <person name="Pangilinan J."/>
            <person name="Park H.-J."/>
            <person name="Ramirez L."/>
            <person name="Alfaro M."/>
            <person name="Sun H."/>
            <person name="Tritt A."/>
            <person name="Yoshinaga Y."/>
            <person name="Zwiers L.-H."/>
            <person name="Turgeon B."/>
            <person name="Goodwin S."/>
            <person name="Spatafora J."/>
            <person name="Crous P."/>
            <person name="Grigoriev I."/>
        </authorList>
    </citation>
    <scope>NUCLEOTIDE SEQUENCE [LARGE SCALE GENOMIC DNA]</scope>
    <source>
        <strain evidence="3">CBS 304.66</strain>
    </source>
</reference>
<dbReference type="Proteomes" id="UP000800093">
    <property type="component" value="Unassembled WGS sequence"/>
</dbReference>
<dbReference type="EMBL" id="ML986719">
    <property type="protein sequence ID" value="KAF2259156.1"/>
    <property type="molecule type" value="Genomic_DNA"/>
</dbReference>
<dbReference type="PROSITE" id="PS00108">
    <property type="entry name" value="PROTEIN_KINASE_ST"/>
    <property type="match status" value="1"/>
</dbReference>
<organism evidence="2 3">
    <name type="scientific">Lojkania enalia</name>
    <dbReference type="NCBI Taxonomy" id="147567"/>
    <lineage>
        <taxon>Eukaryota</taxon>
        <taxon>Fungi</taxon>
        <taxon>Dikarya</taxon>
        <taxon>Ascomycota</taxon>
        <taxon>Pezizomycotina</taxon>
        <taxon>Dothideomycetes</taxon>
        <taxon>Pleosporomycetidae</taxon>
        <taxon>Pleosporales</taxon>
        <taxon>Pleosporales incertae sedis</taxon>
        <taxon>Lojkania</taxon>
    </lineage>
</organism>
<name>A0A9P4JZ62_9PLEO</name>
<dbReference type="PROSITE" id="PS50011">
    <property type="entry name" value="PROTEIN_KINASE_DOM"/>
    <property type="match status" value="1"/>
</dbReference>
<feature type="non-terminal residue" evidence="2">
    <location>
        <position position="1"/>
    </location>
</feature>
<evidence type="ECO:0000313" key="2">
    <source>
        <dbReference type="EMBL" id="KAF2259156.1"/>
    </source>
</evidence>
<gene>
    <name evidence="2" type="ORF">CC78DRAFT_436081</name>
</gene>
<protein>
    <recommendedName>
        <fullName evidence="1">Protein kinase domain-containing protein</fullName>
    </recommendedName>
</protein>
<dbReference type="GO" id="GO:0005524">
    <property type="term" value="F:ATP binding"/>
    <property type="evidence" value="ECO:0007669"/>
    <property type="project" value="InterPro"/>
</dbReference>
<accession>A0A9P4JZ62</accession>
<sequence length="64" mass="7323">ALDCLVINSLIYRDVKLDNILYIARPDNQLNNQYQFQLGDFGLYNRATSATTTISSFLYSSRDV</sequence>
<dbReference type="InterPro" id="IPR011009">
    <property type="entry name" value="Kinase-like_dom_sf"/>
</dbReference>
<dbReference type="OrthoDB" id="4062651at2759"/>
<dbReference type="Gene3D" id="1.10.510.10">
    <property type="entry name" value="Transferase(Phosphotransferase) domain 1"/>
    <property type="match status" value="1"/>
</dbReference>
<comment type="caution">
    <text evidence="2">The sequence shown here is derived from an EMBL/GenBank/DDBJ whole genome shotgun (WGS) entry which is preliminary data.</text>
</comment>
<feature type="non-terminal residue" evidence="2">
    <location>
        <position position="64"/>
    </location>
</feature>